<dbReference type="InterPro" id="IPR017972">
    <property type="entry name" value="Cyt_P450_CS"/>
</dbReference>
<dbReference type="PRINTS" id="PR00463">
    <property type="entry name" value="EP450I"/>
</dbReference>
<dbReference type="GO" id="GO:0016705">
    <property type="term" value="F:oxidoreductase activity, acting on paired donors, with incorporation or reduction of molecular oxygen"/>
    <property type="evidence" value="ECO:0007669"/>
    <property type="project" value="InterPro"/>
</dbReference>
<keyword evidence="5 9" id="KW-0479">Metal-binding</keyword>
<comment type="cofactor">
    <cofactor evidence="1 9">
        <name>heme</name>
        <dbReference type="ChEBI" id="CHEBI:30413"/>
    </cofactor>
</comment>
<evidence type="ECO:0000256" key="6">
    <source>
        <dbReference type="ARBA" id="ARBA00023002"/>
    </source>
</evidence>
<comment type="similarity">
    <text evidence="3 10">Belongs to the cytochrome P450 family.</text>
</comment>
<dbReference type="EMBL" id="JARKIE010000410">
    <property type="protein sequence ID" value="KAJ7642934.1"/>
    <property type="molecule type" value="Genomic_DNA"/>
</dbReference>
<organism evidence="11 12">
    <name type="scientific">Mycena rosella</name>
    <name type="common">Pink bonnet</name>
    <name type="synonym">Agaricus rosellus</name>
    <dbReference type="NCBI Taxonomy" id="1033263"/>
    <lineage>
        <taxon>Eukaryota</taxon>
        <taxon>Fungi</taxon>
        <taxon>Dikarya</taxon>
        <taxon>Basidiomycota</taxon>
        <taxon>Agaricomycotina</taxon>
        <taxon>Agaricomycetes</taxon>
        <taxon>Agaricomycetidae</taxon>
        <taxon>Agaricales</taxon>
        <taxon>Marasmiineae</taxon>
        <taxon>Mycenaceae</taxon>
        <taxon>Mycena</taxon>
    </lineage>
</organism>
<name>A0AAD7CA15_MYCRO</name>
<evidence type="ECO:0000256" key="7">
    <source>
        <dbReference type="ARBA" id="ARBA00023004"/>
    </source>
</evidence>
<feature type="binding site" description="axial binding residue" evidence="9">
    <location>
        <position position="336"/>
    </location>
    <ligand>
        <name>heme</name>
        <dbReference type="ChEBI" id="CHEBI:30413"/>
    </ligand>
    <ligandPart>
        <name>Fe</name>
        <dbReference type="ChEBI" id="CHEBI:18248"/>
    </ligandPart>
</feature>
<dbReference type="InterPro" id="IPR050364">
    <property type="entry name" value="Cytochrome_P450_fung"/>
</dbReference>
<dbReference type="InterPro" id="IPR002401">
    <property type="entry name" value="Cyt_P450_E_grp-I"/>
</dbReference>
<evidence type="ECO:0000256" key="5">
    <source>
        <dbReference type="ARBA" id="ARBA00022723"/>
    </source>
</evidence>
<proteinExistence type="inferred from homology"/>
<dbReference type="Gene3D" id="1.10.630.10">
    <property type="entry name" value="Cytochrome P450"/>
    <property type="match status" value="1"/>
</dbReference>
<evidence type="ECO:0000313" key="12">
    <source>
        <dbReference type="Proteomes" id="UP001221757"/>
    </source>
</evidence>
<keyword evidence="12" id="KW-1185">Reference proteome</keyword>
<evidence type="ECO:0000256" key="1">
    <source>
        <dbReference type="ARBA" id="ARBA00001971"/>
    </source>
</evidence>
<comment type="caution">
    <text evidence="11">The sequence shown here is derived from an EMBL/GenBank/DDBJ whole genome shotgun (WGS) entry which is preliminary data.</text>
</comment>
<evidence type="ECO:0000256" key="10">
    <source>
        <dbReference type="RuleBase" id="RU000461"/>
    </source>
</evidence>
<dbReference type="Pfam" id="PF00067">
    <property type="entry name" value="p450"/>
    <property type="match status" value="1"/>
</dbReference>
<dbReference type="PROSITE" id="PS00086">
    <property type="entry name" value="CYTOCHROME_P450"/>
    <property type="match status" value="1"/>
</dbReference>
<accession>A0AAD7CA15</accession>
<dbReference type="PANTHER" id="PTHR46300">
    <property type="entry name" value="P450, PUTATIVE (EUROFUNG)-RELATED-RELATED"/>
    <property type="match status" value="1"/>
</dbReference>
<dbReference type="PANTHER" id="PTHR46300:SF7">
    <property type="entry name" value="P450, PUTATIVE (EUROFUNG)-RELATED"/>
    <property type="match status" value="1"/>
</dbReference>
<comment type="pathway">
    <text evidence="2">Secondary metabolite biosynthesis.</text>
</comment>
<dbReference type="GO" id="GO:0004497">
    <property type="term" value="F:monooxygenase activity"/>
    <property type="evidence" value="ECO:0007669"/>
    <property type="project" value="UniProtKB-KW"/>
</dbReference>
<keyword evidence="8 10" id="KW-0503">Monooxygenase</keyword>
<protein>
    <submittedName>
        <fullName evidence="11">Cytochrome P450</fullName>
    </submittedName>
</protein>
<evidence type="ECO:0000256" key="9">
    <source>
        <dbReference type="PIRSR" id="PIRSR602401-1"/>
    </source>
</evidence>
<evidence type="ECO:0000313" key="11">
    <source>
        <dbReference type="EMBL" id="KAJ7642934.1"/>
    </source>
</evidence>
<keyword evidence="4 9" id="KW-0349">Heme</keyword>
<dbReference type="CDD" id="cd11065">
    <property type="entry name" value="CYP64-like"/>
    <property type="match status" value="1"/>
</dbReference>
<evidence type="ECO:0000256" key="4">
    <source>
        <dbReference type="ARBA" id="ARBA00022617"/>
    </source>
</evidence>
<dbReference type="Proteomes" id="UP001221757">
    <property type="component" value="Unassembled WGS sequence"/>
</dbReference>
<dbReference type="AlphaFoldDB" id="A0AAD7CA15"/>
<dbReference type="InterPro" id="IPR036396">
    <property type="entry name" value="Cyt_P450_sf"/>
</dbReference>
<dbReference type="GO" id="GO:0020037">
    <property type="term" value="F:heme binding"/>
    <property type="evidence" value="ECO:0007669"/>
    <property type="project" value="InterPro"/>
</dbReference>
<gene>
    <name evidence="11" type="ORF">B0H17DRAFT_1104743</name>
</gene>
<evidence type="ECO:0000256" key="8">
    <source>
        <dbReference type="ARBA" id="ARBA00023033"/>
    </source>
</evidence>
<keyword evidence="7 9" id="KW-0408">Iron</keyword>
<evidence type="ECO:0000256" key="3">
    <source>
        <dbReference type="ARBA" id="ARBA00010617"/>
    </source>
</evidence>
<sequence>MPLTKTSSHLLSPQAVTELLERRSAIYSDRPSLIFGGELVGYKDTPPMIRYGERHREHLGQWRAMEERHMHGFLRDILRTPEEFLHHVRRVVASIVFRGGRGPRALSLRHNPDLQVTCHLSPGIAWLTREYTVRYIPAWTGIGFMQDAKRFNKIMVAIRDEPYDMIKRKMAEGAAKPSFTGSLIERDANPSIEQELIYKWTSSVSSISSFFLALSSYTDVQKRAQEELDRIVGRDRLPSLEDRPNLPYLEAIVQEIHRWNPVAPVALPHRVQQDDVYRGLHIPGGAIVMANSWAILHDEALYPSPDKFMPERFLGDVKDLNPDPRRFAFGYGRRVCPGRDLADDTLFICVAMTLAVFDLRRDDTAVEYTPALICHPVPFRCSITPRSREAQALVTEGK</sequence>
<dbReference type="SUPFAM" id="SSF48264">
    <property type="entry name" value="Cytochrome P450"/>
    <property type="match status" value="1"/>
</dbReference>
<dbReference type="GO" id="GO:0005506">
    <property type="term" value="F:iron ion binding"/>
    <property type="evidence" value="ECO:0007669"/>
    <property type="project" value="InterPro"/>
</dbReference>
<dbReference type="InterPro" id="IPR001128">
    <property type="entry name" value="Cyt_P450"/>
</dbReference>
<dbReference type="PRINTS" id="PR00385">
    <property type="entry name" value="P450"/>
</dbReference>
<keyword evidence="6 10" id="KW-0560">Oxidoreductase</keyword>
<evidence type="ECO:0000256" key="2">
    <source>
        <dbReference type="ARBA" id="ARBA00005179"/>
    </source>
</evidence>
<reference evidence="11" key="1">
    <citation type="submission" date="2023-03" db="EMBL/GenBank/DDBJ databases">
        <title>Massive genome expansion in bonnet fungi (Mycena s.s.) driven by repeated elements and novel gene families across ecological guilds.</title>
        <authorList>
            <consortium name="Lawrence Berkeley National Laboratory"/>
            <person name="Harder C.B."/>
            <person name="Miyauchi S."/>
            <person name="Viragh M."/>
            <person name="Kuo A."/>
            <person name="Thoen E."/>
            <person name="Andreopoulos B."/>
            <person name="Lu D."/>
            <person name="Skrede I."/>
            <person name="Drula E."/>
            <person name="Henrissat B."/>
            <person name="Morin E."/>
            <person name="Kohler A."/>
            <person name="Barry K."/>
            <person name="LaButti K."/>
            <person name="Morin E."/>
            <person name="Salamov A."/>
            <person name="Lipzen A."/>
            <person name="Mereny Z."/>
            <person name="Hegedus B."/>
            <person name="Baldrian P."/>
            <person name="Stursova M."/>
            <person name="Weitz H."/>
            <person name="Taylor A."/>
            <person name="Grigoriev I.V."/>
            <person name="Nagy L.G."/>
            <person name="Martin F."/>
            <person name="Kauserud H."/>
        </authorList>
    </citation>
    <scope>NUCLEOTIDE SEQUENCE</scope>
    <source>
        <strain evidence="11">CBHHK067</strain>
    </source>
</reference>